<dbReference type="Pfam" id="PF00873">
    <property type="entry name" value="ACR_tran"/>
    <property type="match status" value="1"/>
</dbReference>
<dbReference type="SUPFAM" id="SSF82866">
    <property type="entry name" value="Multidrug efflux transporter AcrB transmembrane domain"/>
    <property type="match status" value="1"/>
</dbReference>
<dbReference type="PANTHER" id="PTHR32063:SF16">
    <property type="entry name" value="CATION EFFLUX SYSTEM (ACRB_ACRD_ACRF FAMILY)"/>
    <property type="match status" value="1"/>
</dbReference>
<reference evidence="2" key="1">
    <citation type="submission" date="2016-10" db="EMBL/GenBank/DDBJ databases">
        <authorList>
            <person name="de Groot N.N."/>
        </authorList>
    </citation>
    <scope>NUCLEOTIDE SEQUENCE</scope>
</reference>
<name>A0A1W1ECW8_9ZZZZ</name>
<dbReference type="Gene3D" id="3.30.70.1320">
    <property type="entry name" value="Multidrug efflux transporter AcrB pore domain like"/>
    <property type="match status" value="1"/>
</dbReference>
<feature type="transmembrane region" description="Helical" evidence="1">
    <location>
        <begin position="496"/>
        <end position="518"/>
    </location>
</feature>
<dbReference type="Gene3D" id="3.30.2090.10">
    <property type="entry name" value="Multidrug efflux transporter AcrB TolC docking domain, DN and DC subdomains"/>
    <property type="match status" value="1"/>
</dbReference>
<dbReference type="GO" id="GO:0042910">
    <property type="term" value="F:xenobiotic transmembrane transporter activity"/>
    <property type="evidence" value="ECO:0007669"/>
    <property type="project" value="TreeGrafter"/>
</dbReference>
<organism evidence="2">
    <name type="scientific">hydrothermal vent metagenome</name>
    <dbReference type="NCBI Taxonomy" id="652676"/>
    <lineage>
        <taxon>unclassified sequences</taxon>
        <taxon>metagenomes</taxon>
        <taxon>ecological metagenomes</taxon>
    </lineage>
</organism>
<evidence type="ECO:0000256" key="1">
    <source>
        <dbReference type="SAM" id="Phobius"/>
    </source>
</evidence>
<dbReference type="Gene3D" id="1.20.1640.10">
    <property type="entry name" value="Multidrug efflux transporter AcrB transmembrane domain"/>
    <property type="match status" value="1"/>
</dbReference>
<dbReference type="SUPFAM" id="SSF82693">
    <property type="entry name" value="Multidrug efflux transporter AcrB pore domain, PN1, PN2, PC1 and PC2 subdomains"/>
    <property type="match status" value="2"/>
</dbReference>
<feature type="transmembrane region" description="Helical" evidence="1">
    <location>
        <begin position="468"/>
        <end position="490"/>
    </location>
</feature>
<proteinExistence type="predicted"/>
<feature type="transmembrane region" description="Helical" evidence="1">
    <location>
        <begin position="388"/>
        <end position="408"/>
    </location>
</feature>
<feature type="transmembrane region" description="Helical" evidence="1">
    <location>
        <begin position="362"/>
        <end position="381"/>
    </location>
</feature>
<feature type="transmembrane region" description="Helical" evidence="1">
    <location>
        <begin position="20"/>
        <end position="41"/>
    </location>
</feature>
<evidence type="ECO:0000313" key="2">
    <source>
        <dbReference type="EMBL" id="SFZ97870.1"/>
    </source>
</evidence>
<keyword evidence="1" id="KW-1133">Transmembrane helix</keyword>
<dbReference type="PANTHER" id="PTHR32063">
    <property type="match status" value="1"/>
</dbReference>
<keyword evidence="1" id="KW-0812">Transmembrane</keyword>
<dbReference type="EMBL" id="FPKX01000025">
    <property type="protein sequence ID" value="SFZ97870.1"/>
    <property type="molecule type" value="Genomic_DNA"/>
</dbReference>
<dbReference type="AlphaFoldDB" id="A0A1W1ECW8"/>
<sequence>MANKKEYQVKDHAGKLAKGFLRSPLTAVLGVFLLLMGYLALNIMPREEDPQIAISGGAIVIVMPGGSPKEIENIIVNPLERKLREIKGVEHIYSKSMDNYAVVSVMSYIGENREDFNLKLYDKVMQNMDLMPKGVMNPLIKPFDIDIDIPIISVAFYAKDSNTVDDVKLFEIVRDLQQKINAVDNVSKTTLKGARKAQYNIEVDIGKLSAYHLSMGQIMEAVKSVAVDVPDVKGRTKSNELIIFGVKNAIESIEDVGSVIVAQYMGSPIYLRDVATVTKGLDIQNFKTAEVLFRDKNSTSFSENKNQITLTVAKLAGKNAVVVSEDVIELLKEHESEFEKEGIGYLITRNYGERANEAVNELMHHLIITIIIIAFMLVFALGWRESIIVTFSVPAILAITMFTAWMTGQTMNRITLFALLLSLGLLVDAAIIVIENIHRHLHAHDAKDKNMDELLIEATDEIGSPTNVATLAIILTMVPMAFVGGMMGSFMQPIPYNVPVALIASLFVAYIFTPYLSLKLLKKTDHKKHTADKVNKVGNNE</sequence>
<keyword evidence="1" id="KW-0472">Membrane</keyword>
<protein>
    <submittedName>
        <fullName evidence="2">RND multidrug efflux transporter Acriflavin resistance protein</fullName>
    </submittedName>
</protein>
<dbReference type="InterPro" id="IPR027463">
    <property type="entry name" value="AcrB_DN_DC_subdom"/>
</dbReference>
<dbReference type="InterPro" id="IPR001036">
    <property type="entry name" value="Acrflvin-R"/>
</dbReference>
<dbReference type="SUPFAM" id="SSF82714">
    <property type="entry name" value="Multidrug efflux transporter AcrB TolC docking domain, DN and DC subdomains"/>
    <property type="match status" value="1"/>
</dbReference>
<accession>A0A1W1ECW8</accession>
<dbReference type="PRINTS" id="PR00702">
    <property type="entry name" value="ACRIFLAVINRP"/>
</dbReference>
<dbReference type="Gene3D" id="3.30.70.1430">
    <property type="entry name" value="Multidrug efflux transporter AcrB pore domain"/>
    <property type="match status" value="1"/>
</dbReference>
<feature type="transmembrane region" description="Helical" evidence="1">
    <location>
        <begin position="414"/>
        <end position="434"/>
    </location>
</feature>
<dbReference type="GO" id="GO:0005886">
    <property type="term" value="C:plasma membrane"/>
    <property type="evidence" value="ECO:0007669"/>
    <property type="project" value="TreeGrafter"/>
</dbReference>
<gene>
    <name evidence="2" type="ORF">MNB_SV-5-500</name>
</gene>